<evidence type="ECO:0000313" key="4">
    <source>
        <dbReference type="EMBL" id="ODV69498.1"/>
    </source>
</evidence>
<gene>
    <name evidence="4" type="ORF">HYPBUDRAFT_8872</name>
</gene>
<dbReference type="GeneID" id="30998375"/>
<dbReference type="OrthoDB" id="420195at2759"/>
<keyword evidence="5" id="KW-1185">Reference proteome</keyword>
<dbReference type="Pfam" id="PF04426">
    <property type="entry name" value="Bul1_C"/>
    <property type="match status" value="1"/>
</dbReference>
<organism evidence="4 5">
    <name type="scientific">Hyphopichia burtonii NRRL Y-1933</name>
    <dbReference type="NCBI Taxonomy" id="984485"/>
    <lineage>
        <taxon>Eukaryota</taxon>
        <taxon>Fungi</taxon>
        <taxon>Dikarya</taxon>
        <taxon>Ascomycota</taxon>
        <taxon>Saccharomycotina</taxon>
        <taxon>Pichiomycetes</taxon>
        <taxon>Debaryomycetaceae</taxon>
        <taxon>Hyphopichia</taxon>
    </lineage>
</organism>
<sequence length="852" mass="97350">MPLISKEEKQRLLKDLKPLENHQRNRDNQLINNILPSYHMFESTILKSMTPSDENYRVDPPVYEVTPVSSNVNTPSPLSPMHSANDGPQMPPNNLGGIRSDTPLSDGYPFPNLQSNPSSINVQGSDLQPQNSTTNSVLSTFNEELAEIWENTVLANAHKLPNLSDSDNDFSKNLKLDIKVTESVCQKGEAPTIIDPQQYEYKQGDYIHGYVTIQNTSSEPIPFDMVYVVFEGALVVLDNNMGLIDSQHPLTVYKFLNMLDLFASWSYANIDRLVTDNGDPHDWCLDEIDPYDNTALSIDVKRFFQPNITYKRFFSFRIPEKLLDDSCEVHNFTKHTEIPPSIGVLRNLSSIPLMYLSNTADKNDRKLKDFSFIDTYINYSVDARIIGKASEYKYKPKRPSKFRDQYVIAKELQCPIRVIPNAYRTIDQIGSKNEQVSLFYRAFVDSIKNKISYGMESLANIDSNRQVISPWDSSNNSNSTPNTTMDDLNTSFSSLTPHSSSNTRLKQLYVVADHTNKENFKKQFKKLHLQRSENKTNNSSGLNDNDYDDNVYQYLTPYKKKSLTGSTKVMGVLSLTTPKQEYTTLYVPPIKFRNANQKYDTNLSIPLEVAFFYEHGNVKGKNSPPEIKNIDCELVVLTLRSKKHAIPVEFNHEMCFKDKVIISSDNDGHSTNILLNFASNHNKKDPDTNNFDQIVIKPMQDYYKQISDLIKKFGEDPTFRVESQLFKDLKALAFLQSKYINLPISDVKFYSQTQSNRGVYSNFSNIPWNHSKSETNVNYSIYQKKFDIAIDLSKCHPKGTEPLKNGKSCFDNFTLVPSFQNCLMARFYYVKVNVKMINGAVLTLNVPLNIEN</sequence>
<dbReference type="PANTHER" id="PTHR31904:SF1">
    <property type="entry name" value="BYPASS OF STOP CODON PROTEIN 5-RELATED"/>
    <property type="match status" value="1"/>
</dbReference>
<protein>
    <submittedName>
        <fullName evidence="4">Uncharacterized protein</fullName>
    </submittedName>
</protein>
<dbReference type="Pfam" id="PF04425">
    <property type="entry name" value="Bul1_N"/>
    <property type="match status" value="1"/>
</dbReference>
<dbReference type="InterPro" id="IPR007519">
    <property type="entry name" value="Bul1_N"/>
</dbReference>
<evidence type="ECO:0000259" key="2">
    <source>
        <dbReference type="Pfam" id="PF04425"/>
    </source>
</evidence>
<dbReference type="PANTHER" id="PTHR31904">
    <property type="entry name" value="BYPASS OF STOP CODON PROTEIN 5-RELATED"/>
    <property type="match status" value="1"/>
</dbReference>
<dbReference type="AlphaFoldDB" id="A0A1E4RQI9"/>
<feature type="compositionally biased region" description="Low complexity" evidence="1">
    <location>
        <begin position="473"/>
        <end position="500"/>
    </location>
</feature>
<feature type="domain" description="Bul1 N-terminal" evidence="2">
    <location>
        <begin position="18"/>
        <end position="466"/>
    </location>
</feature>
<proteinExistence type="predicted"/>
<dbReference type="EMBL" id="KV454538">
    <property type="protein sequence ID" value="ODV69498.1"/>
    <property type="molecule type" value="Genomic_DNA"/>
</dbReference>
<feature type="domain" description="Bul1 C-terminal" evidence="3">
    <location>
        <begin position="620"/>
        <end position="852"/>
    </location>
</feature>
<dbReference type="Proteomes" id="UP000095085">
    <property type="component" value="Unassembled WGS sequence"/>
</dbReference>
<evidence type="ECO:0000313" key="5">
    <source>
        <dbReference type="Proteomes" id="UP000095085"/>
    </source>
</evidence>
<dbReference type="RefSeq" id="XP_020078565.1">
    <property type="nucleotide sequence ID" value="XM_020223826.1"/>
</dbReference>
<evidence type="ECO:0000259" key="3">
    <source>
        <dbReference type="Pfam" id="PF04426"/>
    </source>
</evidence>
<feature type="region of interest" description="Disordered" evidence="1">
    <location>
        <begin position="470"/>
        <end position="500"/>
    </location>
</feature>
<dbReference type="STRING" id="984485.A0A1E4RQI9"/>
<dbReference type="InterPro" id="IPR039634">
    <property type="entry name" value="Bul1-like"/>
</dbReference>
<accession>A0A1E4RQI9</accession>
<dbReference type="InterPro" id="IPR022794">
    <property type="entry name" value="Bul1_C"/>
</dbReference>
<name>A0A1E4RQI9_9ASCO</name>
<feature type="region of interest" description="Disordered" evidence="1">
    <location>
        <begin position="69"/>
        <end position="118"/>
    </location>
</feature>
<reference evidence="5" key="1">
    <citation type="submission" date="2016-05" db="EMBL/GenBank/DDBJ databases">
        <title>Comparative genomics of biotechnologically important yeasts.</title>
        <authorList>
            <consortium name="DOE Joint Genome Institute"/>
            <person name="Riley R."/>
            <person name="Haridas S."/>
            <person name="Wolfe K.H."/>
            <person name="Lopes M.R."/>
            <person name="Hittinger C.T."/>
            <person name="Goker M."/>
            <person name="Salamov A."/>
            <person name="Wisecaver J."/>
            <person name="Long T.M."/>
            <person name="Aerts A.L."/>
            <person name="Barry K."/>
            <person name="Choi C."/>
            <person name="Clum A."/>
            <person name="Coughlan A.Y."/>
            <person name="Deshpande S."/>
            <person name="Douglass A.P."/>
            <person name="Hanson S.J."/>
            <person name="Klenk H.-P."/>
            <person name="Labutti K."/>
            <person name="Lapidus A."/>
            <person name="Lindquist E."/>
            <person name="Lipzen A."/>
            <person name="Meier-Kolthoff J.P."/>
            <person name="Ohm R.A."/>
            <person name="Otillar R.P."/>
            <person name="Pangilinan J."/>
            <person name="Peng Y."/>
            <person name="Rokas A."/>
            <person name="Rosa C.A."/>
            <person name="Scheuner C."/>
            <person name="Sibirny A.A."/>
            <person name="Slot J.C."/>
            <person name="Stielow J.B."/>
            <person name="Sun H."/>
            <person name="Kurtzman C.P."/>
            <person name="Blackwell M."/>
            <person name="Grigoriev I.V."/>
            <person name="Jeffries T.W."/>
        </authorList>
    </citation>
    <scope>NUCLEOTIDE SEQUENCE [LARGE SCALE GENOMIC DNA]</scope>
    <source>
        <strain evidence="5">NRRL Y-1933</strain>
    </source>
</reference>
<evidence type="ECO:0000256" key="1">
    <source>
        <dbReference type="SAM" id="MobiDB-lite"/>
    </source>
</evidence>